<organism evidence="4">
    <name type="scientific">Ichthyophthirius multifiliis</name>
    <name type="common">White spot disease agent</name>
    <name type="synonym">Ich</name>
    <dbReference type="NCBI Taxonomy" id="5932"/>
    <lineage>
        <taxon>Eukaryota</taxon>
        <taxon>Sar</taxon>
        <taxon>Alveolata</taxon>
        <taxon>Ciliophora</taxon>
        <taxon>Intramacronucleata</taxon>
        <taxon>Oligohymenophorea</taxon>
        <taxon>Hymenostomatida</taxon>
        <taxon>Ophryoglenina</taxon>
        <taxon>Ichthyophthirius</taxon>
    </lineage>
</organism>
<evidence type="ECO:0000256" key="3">
    <source>
        <dbReference type="ARBA" id="ARBA00023274"/>
    </source>
</evidence>
<dbReference type="GO" id="GO:1990904">
    <property type="term" value="C:ribonucleoprotein complex"/>
    <property type="evidence" value="ECO:0007669"/>
    <property type="project" value="UniProtKB-KW"/>
</dbReference>
<geneLocation type="mitochondrion" evidence="4"/>
<dbReference type="EMBL" id="JN227086">
    <property type="protein sequence ID" value="AEL89267.1"/>
    <property type="molecule type" value="Genomic_DNA"/>
</dbReference>
<evidence type="ECO:0000256" key="1">
    <source>
        <dbReference type="ARBA" id="ARBA00007151"/>
    </source>
</evidence>
<keyword evidence="2" id="KW-0689">Ribosomal protein</keyword>
<dbReference type="Gene3D" id="1.10.455.10">
    <property type="entry name" value="Ribosomal protein S7 domain"/>
    <property type="match status" value="1"/>
</dbReference>
<proteinExistence type="inferred from homology"/>
<accession>G1FLC5</accession>
<dbReference type="InterPro" id="IPR036823">
    <property type="entry name" value="Ribosomal_uS7_dom_sf"/>
</dbReference>
<dbReference type="AlphaFoldDB" id="G1FLC5"/>
<gene>
    <name evidence="4" type="ORF">IMG5_M206963</name>
</gene>
<sequence>MLKIKKFHFKKKYKFKKKLFKKFIIKKELRVLKFKKNYHLLYSDSNFKYIYSFFRVKSLNCYNLNFCNYLNNNLDKNYIINYLQDLDIYNNFNSLKCYNNKYNFFLVNQLLNQIIKKGKKLNSIKSLISSLSNIYIDFFKDSDIIKSYQNLNQYSSYIINDNNPFNINNILNWIIEIYKPSFDIKCINVEKKYKKLYKTNRTFKLVYIPTKLRTRLSLKHIANAIDFNSNIKLNNRIYDVLLDMFLNHKKSYLYSRKLFIYNTVFKL</sequence>
<evidence type="ECO:0000313" key="4">
    <source>
        <dbReference type="EMBL" id="AEL89267.1"/>
    </source>
</evidence>
<comment type="similarity">
    <text evidence="1">Belongs to the universal ribosomal protein uS7 family.</text>
</comment>
<evidence type="ECO:0000256" key="2">
    <source>
        <dbReference type="ARBA" id="ARBA00022980"/>
    </source>
</evidence>
<dbReference type="GeneID" id="11122994"/>
<keyword evidence="3" id="KW-0687">Ribonucleoprotein</keyword>
<protein>
    <submittedName>
        <fullName evidence="4">Ymf63</fullName>
    </submittedName>
</protein>
<dbReference type="RefSeq" id="YP_004841725.1">
    <property type="nucleotide sequence ID" value="NC_015981.1"/>
</dbReference>
<dbReference type="GO" id="GO:0005840">
    <property type="term" value="C:ribosome"/>
    <property type="evidence" value="ECO:0007669"/>
    <property type="project" value="UniProtKB-KW"/>
</dbReference>
<keyword evidence="4" id="KW-0496">Mitochondrion</keyword>
<reference evidence="4" key="1">
    <citation type="submission" date="2011-07" db="EMBL/GenBank/DDBJ databases">
        <authorList>
            <person name="Coyne R."/>
            <person name="Brami D."/>
            <person name="Johnson J."/>
            <person name="Hostetler J."/>
            <person name="Hannick L."/>
            <person name="Clark T."/>
            <person name="Cassidy-Hanley D."/>
            <person name="Inman J."/>
        </authorList>
    </citation>
    <scope>NUCLEOTIDE SEQUENCE</scope>
    <source>
        <strain evidence="4">G5</strain>
    </source>
</reference>
<name>G1FLC5_ICHMU</name>
<dbReference type="SUPFAM" id="SSF47973">
    <property type="entry name" value="Ribosomal protein S7"/>
    <property type="match status" value="1"/>
</dbReference>